<evidence type="ECO:0000259" key="5">
    <source>
        <dbReference type="Pfam" id="PF02662"/>
    </source>
</evidence>
<keyword evidence="1" id="KW-0479">Metal-binding</keyword>
<dbReference type="GO" id="GO:0016491">
    <property type="term" value="F:oxidoreductase activity"/>
    <property type="evidence" value="ECO:0007669"/>
    <property type="project" value="UniProtKB-KW"/>
</dbReference>
<keyword evidence="4" id="KW-0411">Iron-sulfur</keyword>
<keyword evidence="3" id="KW-0408">Iron</keyword>
<dbReference type="AlphaFoldDB" id="A0A0S7Y8R9"/>
<evidence type="ECO:0000256" key="2">
    <source>
        <dbReference type="ARBA" id="ARBA00023002"/>
    </source>
</evidence>
<dbReference type="GO" id="GO:0051536">
    <property type="term" value="F:iron-sulfur cluster binding"/>
    <property type="evidence" value="ECO:0007669"/>
    <property type="project" value="UniProtKB-KW"/>
</dbReference>
<proteinExistence type="predicted"/>
<evidence type="ECO:0000256" key="3">
    <source>
        <dbReference type="ARBA" id="ARBA00023004"/>
    </source>
</evidence>
<keyword evidence="2" id="KW-0560">Oxidoreductase</keyword>
<organism evidence="6 7">
    <name type="scientific">candidate division TA06 bacterium DG_78</name>
    <dbReference type="NCBI Taxonomy" id="1703772"/>
    <lineage>
        <taxon>Bacteria</taxon>
        <taxon>Bacteria division TA06</taxon>
    </lineage>
</organism>
<evidence type="ECO:0000313" key="7">
    <source>
        <dbReference type="Proteomes" id="UP000051012"/>
    </source>
</evidence>
<dbReference type="PATRIC" id="fig|1703772.3.peg.1209"/>
<reference evidence="6 7" key="1">
    <citation type="journal article" date="2015" name="Microbiome">
        <title>Genomic resolution of linkages in carbon, nitrogen, and sulfur cycling among widespread estuary sediment bacteria.</title>
        <authorList>
            <person name="Baker B.J."/>
            <person name="Lazar C.S."/>
            <person name="Teske A.P."/>
            <person name="Dick G.J."/>
        </authorList>
    </citation>
    <scope>NUCLEOTIDE SEQUENCE [LARGE SCALE GENOMIC DNA]</scope>
    <source>
        <strain evidence="6">DG_78</strain>
    </source>
</reference>
<name>A0A0S7Y8R9_UNCT6</name>
<dbReference type="EMBL" id="LJNI01000158">
    <property type="protein sequence ID" value="KPJ70763.1"/>
    <property type="molecule type" value="Genomic_DNA"/>
</dbReference>
<evidence type="ECO:0000256" key="4">
    <source>
        <dbReference type="ARBA" id="ARBA00023014"/>
    </source>
</evidence>
<accession>A0A0S7Y8R9</accession>
<evidence type="ECO:0000256" key="1">
    <source>
        <dbReference type="ARBA" id="ARBA00022723"/>
    </source>
</evidence>
<protein>
    <submittedName>
        <fullName evidence="6">Methyl-viologen-reducing hydrogenase subunit delta</fullName>
    </submittedName>
</protein>
<dbReference type="GO" id="GO:0046872">
    <property type="term" value="F:metal ion binding"/>
    <property type="evidence" value="ECO:0007669"/>
    <property type="project" value="UniProtKB-KW"/>
</dbReference>
<dbReference type="Pfam" id="PF02662">
    <property type="entry name" value="FlpD"/>
    <property type="match status" value="1"/>
</dbReference>
<sequence>MANNDKPNIIGFLCNWCSYAAADLAGSNKLEVPATLTTIRVMCSSRVDPVLILSAYLQGADGVLIAGCHPGDCHYQTGNYYTRRRFAVLHKILETFKLDPDRFRLSWISASEGKRFSEVTKEFAEHIGKIGPNLLKHKEFIE</sequence>
<dbReference type="Proteomes" id="UP000051012">
    <property type="component" value="Unassembled WGS sequence"/>
</dbReference>
<evidence type="ECO:0000313" key="6">
    <source>
        <dbReference type="EMBL" id="KPJ70763.1"/>
    </source>
</evidence>
<gene>
    <name evidence="6" type="ORF">AMJ52_09475</name>
</gene>
<dbReference type="InterPro" id="IPR003813">
    <property type="entry name" value="MvhD/FlpD"/>
</dbReference>
<comment type="caution">
    <text evidence="6">The sequence shown here is derived from an EMBL/GenBank/DDBJ whole genome shotgun (WGS) entry which is preliminary data.</text>
</comment>
<feature type="domain" description="F420-non-reducing hydrogenase iron-sulfur subunit D" evidence="5">
    <location>
        <begin position="9"/>
        <end position="131"/>
    </location>
</feature>